<evidence type="ECO:0000256" key="2">
    <source>
        <dbReference type="SAM" id="SignalP"/>
    </source>
</evidence>
<evidence type="ECO:0000256" key="1">
    <source>
        <dbReference type="ARBA" id="ARBA00022729"/>
    </source>
</evidence>
<dbReference type="Gene3D" id="3.40.190.10">
    <property type="entry name" value="Periplasmic binding protein-like II"/>
    <property type="match status" value="2"/>
</dbReference>
<dbReference type="PANTHER" id="PTHR30006">
    <property type="entry name" value="THIAMINE-BINDING PERIPLASMIC PROTEIN-RELATED"/>
    <property type="match status" value="1"/>
</dbReference>
<feature type="chain" id="PRO_5043497251" evidence="2">
    <location>
        <begin position="20"/>
        <end position="363"/>
    </location>
</feature>
<name>A0AAW0FLW0_9APHY</name>
<reference evidence="3 4" key="1">
    <citation type="submission" date="2022-09" db="EMBL/GenBank/DDBJ databases">
        <authorList>
            <person name="Palmer J.M."/>
        </authorList>
    </citation>
    <scope>NUCLEOTIDE SEQUENCE [LARGE SCALE GENOMIC DNA]</scope>
    <source>
        <strain evidence="3 4">DSM 7382</strain>
    </source>
</reference>
<dbReference type="PANTHER" id="PTHR30006:SF2">
    <property type="entry name" value="ABC TRANSPORTER SUBSTRATE-BINDING PROTEIN"/>
    <property type="match status" value="1"/>
</dbReference>
<protein>
    <submittedName>
        <fullName evidence="3">Uncharacterized protein</fullName>
    </submittedName>
</protein>
<dbReference type="EMBL" id="JASBNA010000039">
    <property type="protein sequence ID" value="KAK7681761.1"/>
    <property type="molecule type" value="Genomic_DNA"/>
</dbReference>
<sequence>MRLQTLLACCFISVTLVSGSTPRGVGIETKPLDELYKDAIAEGGDLIVKAGGDEKNQRDEVIQAFRERFPKINLNLTVDLSKYHDSVIDRSFNLTGKAGADIAQLQTLQDFVRWRGEGKLLAYKPAGFDHIPDNIKDVNGFYVGTNYFLFANNFATAKLTKAEAPTEFLDYLEPRFKGKIVSTYPNDDDAALFQFFKIVQTHGWEAIFKFLNQDVQFVRGTATPIAVMLQSNNSRSVTFTSGPGFTNGSTGFFQQLPRDDFSHIVIWAQRAAIFKTAEHPAAAKLFLNFLLTKEQQVANGGFSVRDDVPPQAGLKPLSAFAGKLDPPAFERFMLNRPVVERFKLQFEQLIGTAQGISPLDDDL</sequence>
<evidence type="ECO:0000313" key="4">
    <source>
        <dbReference type="Proteomes" id="UP001385951"/>
    </source>
</evidence>
<organism evidence="3 4">
    <name type="scientific">Cerrena zonata</name>
    <dbReference type="NCBI Taxonomy" id="2478898"/>
    <lineage>
        <taxon>Eukaryota</taxon>
        <taxon>Fungi</taxon>
        <taxon>Dikarya</taxon>
        <taxon>Basidiomycota</taxon>
        <taxon>Agaricomycotina</taxon>
        <taxon>Agaricomycetes</taxon>
        <taxon>Polyporales</taxon>
        <taxon>Cerrenaceae</taxon>
        <taxon>Cerrena</taxon>
    </lineage>
</organism>
<gene>
    <name evidence="3" type="ORF">QCA50_015108</name>
</gene>
<dbReference type="Proteomes" id="UP001385951">
    <property type="component" value="Unassembled WGS sequence"/>
</dbReference>
<evidence type="ECO:0000313" key="3">
    <source>
        <dbReference type="EMBL" id="KAK7681761.1"/>
    </source>
</evidence>
<dbReference type="AlphaFoldDB" id="A0AAW0FLW0"/>
<keyword evidence="1 2" id="KW-0732">Signal</keyword>
<keyword evidence="4" id="KW-1185">Reference proteome</keyword>
<comment type="caution">
    <text evidence="3">The sequence shown here is derived from an EMBL/GenBank/DDBJ whole genome shotgun (WGS) entry which is preliminary data.</text>
</comment>
<dbReference type="Pfam" id="PF13343">
    <property type="entry name" value="SBP_bac_6"/>
    <property type="match status" value="1"/>
</dbReference>
<accession>A0AAW0FLW0</accession>
<feature type="signal peptide" evidence="2">
    <location>
        <begin position="1"/>
        <end position="19"/>
    </location>
</feature>
<proteinExistence type="predicted"/>
<dbReference type="SUPFAM" id="SSF53850">
    <property type="entry name" value="Periplasmic binding protein-like II"/>
    <property type="match status" value="1"/>
</dbReference>